<dbReference type="PANTHER" id="PTHR35803:SF2">
    <property type="entry name" value="RETAINING ALPHA-GALACTOSIDASE"/>
    <property type="match status" value="1"/>
</dbReference>
<feature type="chain" id="PRO_5046620482" evidence="6">
    <location>
        <begin position="19"/>
        <end position="664"/>
    </location>
</feature>
<dbReference type="GO" id="GO:0016787">
    <property type="term" value="F:hydrolase activity"/>
    <property type="evidence" value="ECO:0007669"/>
    <property type="project" value="UniProtKB-KW"/>
</dbReference>
<accession>A0ABS1KMH4</accession>
<feature type="domain" description="Glycosyl-hydrolase 97 C-terminal oligomerisation" evidence="9">
    <location>
        <begin position="559"/>
        <end position="654"/>
    </location>
</feature>
<comment type="caution">
    <text evidence="10">The sequence shown here is derived from an EMBL/GenBank/DDBJ whole genome shotgun (WGS) entry which is preliminary data.</text>
</comment>
<dbReference type="EMBL" id="JAERRB010000001">
    <property type="protein sequence ID" value="MBL0740651.1"/>
    <property type="molecule type" value="Genomic_DNA"/>
</dbReference>
<dbReference type="InterPro" id="IPR029483">
    <property type="entry name" value="GH97_C"/>
</dbReference>
<feature type="domain" description="Glycosyl-hydrolase 97 catalytic" evidence="7">
    <location>
        <begin position="305"/>
        <end position="461"/>
    </location>
</feature>
<keyword evidence="4" id="KW-0106">Calcium</keyword>
<feature type="domain" description="Glycosyl-hydrolase 97 N-terminal" evidence="8">
    <location>
        <begin position="27"/>
        <end position="284"/>
    </location>
</feature>
<protein>
    <submittedName>
        <fullName evidence="10">Glycoside hydrolase family 97 protein</fullName>
    </submittedName>
</protein>
<evidence type="ECO:0000313" key="11">
    <source>
        <dbReference type="Proteomes" id="UP000613030"/>
    </source>
</evidence>
<keyword evidence="5" id="KW-0326">Glycosidase</keyword>
<comment type="subunit">
    <text evidence="2">Monomer.</text>
</comment>
<evidence type="ECO:0000256" key="2">
    <source>
        <dbReference type="ARBA" id="ARBA00011245"/>
    </source>
</evidence>
<evidence type="ECO:0000256" key="1">
    <source>
        <dbReference type="ARBA" id="ARBA00001913"/>
    </source>
</evidence>
<dbReference type="Pfam" id="PF14508">
    <property type="entry name" value="GH97_N"/>
    <property type="match status" value="1"/>
</dbReference>
<dbReference type="InterPro" id="IPR052720">
    <property type="entry name" value="Glycosyl_hydrolase_97"/>
</dbReference>
<evidence type="ECO:0000256" key="6">
    <source>
        <dbReference type="SAM" id="SignalP"/>
    </source>
</evidence>
<dbReference type="InterPro" id="IPR019563">
    <property type="entry name" value="GH97_catalytic"/>
</dbReference>
<dbReference type="SUPFAM" id="SSF51445">
    <property type="entry name" value="(Trans)glycosidases"/>
    <property type="match status" value="1"/>
</dbReference>
<dbReference type="InterPro" id="IPR017853">
    <property type="entry name" value="GH"/>
</dbReference>
<keyword evidence="11" id="KW-1185">Reference proteome</keyword>
<sequence>MFKFFLAFFLTFSILSTAQTRNDSTLLTSPDKNVHVIIKTGERISYRVVFKNKLILPSGNIALSLSDGSVLGHNSRMKSKKLLSVDKIVTPRYGMADRYHDRYNEVELQFENQFSVTFRAYNNGVAYRFSTRLPGKIKVTNEETTYRLGADTRGWMQKVSGFLNSYEEHYLDAPVSALDSGKIAVLPLLAETKGVKIAFTEADLFDYPGLYLTYSKTEGLKGMHPPVALKDSVGGCCPDFEKLVTQTAPYIAETNGTRKFPWRLMIVAEQDKELLYNNLVYLLAADPKNETNFSWVKPGKVVWDWWFANNLKGVGFTAGMNTETYKHYIDFAVEHNIAYINMDEGWSDQHNLLSVSSTNSQPLDLPYLFQYASQKDVGIILWCVWHTLDRQMKESFDQFEKWGVKGLKVDFMDRDDQYVVNFYERVASEAAKRKMLVNFHGAFKPTGMERTYPNVINREAVLGLEYNKFSKRSTPDHAVDIAFIRMLAGPLDYTAGGMTNANAEDFRISKNRPMTQGTRCQQLAMFALYYSPLQMLSDSPEEYRKDPAILHYITSVPTVWDETVPVAGMMGEYAAVARRKGNVWYVSGITNWASRTLEVQLSFLPDGDYKAMLFTDGKNASRIGDDYVQEIKTLHAGETISVTMAEGGGFAFVLEPKHDSEKEK</sequence>
<dbReference type="RefSeq" id="WP_202007974.1">
    <property type="nucleotide sequence ID" value="NZ_JAERRB010000001.1"/>
</dbReference>
<proteinExistence type="predicted"/>
<dbReference type="InterPro" id="IPR029486">
    <property type="entry name" value="GH97_N"/>
</dbReference>
<dbReference type="Gene3D" id="2.60.40.1180">
    <property type="entry name" value="Golgi alpha-mannosidase II"/>
    <property type="match status" value="1"/>
</dbReference>
<dbReference type="PANTHER" id="PTHR35803">
    <property type="entry name" value="GLUCAN 1,4-ALPHA-GLUCOSIDASE SUSB-RELATED"/>
    <property type="match status" value="1"/>
</dbReference>
<evidence type="ECO:0000313" key="10">
    <source>
        <dbReference type="EMBL" id="MBL0740651.1"/>
    </source>
</evidence>
<dbReference type="InterPro" id="IPR014718">
    <property type="entry name" value="GH-type_carb-bd"/>
</dbReference>
<dbReference type="Proteomes" id="UP000613030">
    <property type="component" value="Unassembled WGS sequence"/>
</dbReference>
<gene>
    <name evidence="10" type="ORF">JI741_05445</name>
</gene>
<dbReference type="InterPro" id="IPR013780">
    <property type="entry name" value="Glyco_hydro_b"/>
</dbReference>
<feature type="signal peptide" evidence="6">
    <location>
        <begin position="1"/>
        <end position="18"/>
    </location>
</feature>
<keyword evidence="6" id="KW-0732">Signal</keyword>
<keyword evidence="3 10" id="KW-0378">Hydrolase</keyword>
<evidence type="ECO:0000256" key="5">
    <source>
        <dbReference type="ARBA" id="ARBA00023295"/>
    </source>
</evidence>
<dbReference type="Pfam" id="PF10566">
    <property type="entry name" value="Glyco_hydro_97"/>
    <property type="match status" value="1"/>
</dbReference>
<evidence type="ECO:0000259" key="7">
    <source>
        <dbReference type="Pfam" id="PF10566"/>
    </source>
</evidence>
<organism evidence="10 11">
    <name type="scientific">Chryseolinea lacunae</name>
    <dbReference type="NCBI Taxonomy" id="2801331"/>
    <lineage>
        <taxon>Bacteria</taxon>
        <taxon>Pseudomonadati</taxon>
        <taxon>Bacteroidota</taxon>
        <taxon>Cytophagia</taxon>
        <taxon>Cytophagales</taxon>
        <taxon>Fulvivirgaceae</taxon>
        <taxon>Chryseolinea</taxon>
    </lineage>
</organism>
<dbReference type="InterPro" id="IPR013785">
    <property type="entry name" value="Aldolase_TIM"/>
</dbReference>
<evidence type="ECO:0000256" key="4">
    <source>
        <dbReference type="ARBA" id="ARBA00022837"/>
    </source>
</evidence>
<dbReference type="Gene3D" id="2.70.98.10">
    <property type="match status" value="1"/>
</dbReference>
<comment type="cofactor">
    <cofactor evidence="1">
        <name>Ca(2+)</name>
        <dbReference type="ChEBI" id="CHEBI:29108"/>
    </cofactor>
</comment>
<name>A0ABS1KMH4_9BACT</name>
<evidence type="ECO:0000256" key="3">
    <source>
        <dbReference type="ARBA" id="ARBA00022801"/>
    </source>
</evidence>
<reference evidence="10 11" key="1">
    <citation type="submission" date="2021-01" db="EMBL/GenBank/DDBJ databases">
        <title>Chryseolinea sp. Jin1 Genome sequencing and assembly.</title>
        <authorList>
            <person name="Kim I."/>
        </authorList>
    </citation>
    <scope>NUCLEOTIDE SEQUENCE [LARGE SCALE GENOMIC DNA]</scope>
    <source>
        <strain evidence="10 11">Jin1</strain>
    </source>
</reference>
<dbReference type="Gene3D" id="3.20.20.70">
    <property type="entry name" value="Aldolase class I"/>
    <property type="match status" value="1"/>
</dbReference>
<dbReference type="Pfam" id="PF14509">
    <property type="entry name" value="GH97_C"/>
    <property type="match status" value="1"/>
</dbReference>
<evidence type="ECO:0000259" key="9">
    <source>
        <dbReference type="Pfam" id="PF14509"/>
    </source>
</evidence>
<evidence type="ECO:0000259" key="8">
    <source>
        <dbReference type="Pfam" id="PF14508"/>
    </source>
</evidence>